<comment type="caution">
    <text evidence="2">The sequence shown here is derived from an EMBL/GenBank/DDBJ whole genome shotgun (WGS) entry which is preliminary data.</text>
</comment>
<dbReference type="EMBL" id="BARU01037113">
    <property type="protein sequence ID" value="GAH84648.1"/>
    <property type="molecule type" value="Genomic_DNA"/>
</dbReference>
<keyword evidence="1" id="KW-1133">Transmembrane helix</keyword>
<sequence>KEYSPAERLCASARFRLRRILGQDYKEQNGWSPKRDRILIGFYSHKCDIVEHKRNVAAFLSVKKDLEAQTEKEGAKPRKAERETAKPSLLGGTAAYVAIAAAIGVSIVALILLLKKKASTRSK</sequence>
<evidence type="ECO:0000256" key="1">
    <source>
        <dbReference type="SAM" id="Phobius"/>
    </source>
</evidence>
<protein>
    <submittedName>
        <fullName evidence="2">Uncharacterized protein</fullName>
    </submittedName>
</protein>
<reference evidence="2" key="1">
    <citation type="journal article" date="2014" name="Front. Microbiol.">
        <title>High frequency of phylogenetically diverse reductive dehalogenase-homologous genes in deep subseafloor sedimentary metagenomes.</title>
        <authorList>
            <person name="Kawai M."/>
            <person name="Futagami T."/>
            <person name="Toyoda A."/>
            <person name="Takaki Y."/>
            <person name="Nishi S."/>
            <person name="Hori S."/>
            <person name="Arai W."/>
            <person name="Tsubouchi T."/>
            <person name="Morono Y."/>
            <person name="Uchiyama I."/>
            <person name="Ito T."/>
            <person name="Fujiyama A."/>
            <person name="Inagaki F."/>
            <person name="Takami H."/>
        </authorList>
    </citation>
    <scope>NUCLEOTIDE SEQUENCE</scope>
    <source>
        <strain evidence="2">Expedition CK06-06</strain>
    </source>
</reference>
<feature type="non-terminal residue" evidence="2">
    <location>
        <position position="1"/>
    </location>
</feature>
<keyword evidence="1" id="KW-0812">Transmembrane</keyword>
<dbReference type="AlphaFoldDB" id="X1KRM8"/>
<name>X1KRM8_9ZZZZ</name>
<organism evidence="2">
    <name type="scientific">marine sediment metagenome</name>
    <dbReference type="NCBI Taxonomy" id="412755"/>
    <lineage>
        <taxon>unclassified sequences</taxon>
        <taxon>metagenomes</taxon>
        <taxon>ecological metagenomes</taxon>
    </lineage>
</organism>
<gene>
    <name evidence="2" type="ORF">S03H2_57878</name>
</gene>
<proteinExistence type="predicted"/>
<keyword evidence="1" id="KW-0472">Membrane</keyword>
<feature type="transmembrane region" description="Helical" evidence="1">
    <location>
        <begin position="94"/>
        <end position="114"/>
    </location>
</feature>
<accession>X1KRM8</accession>
<evidence type="ECO:0000313" key="2">
    <source>
        <dbReference type="EMBL" id="GAH84648.1"/>
    </source>
</evidence>